<dbReference type="SUPFAM" id="SSF57667">
    <property type="entry name" value="beta-beta-alpha zinc fingers"/>
    <property type="match status" value="2"/>
</dbReference>
<evidence type="ECO:0000256" key="1">
    <source>
        <dbReference type="ARBA" id="ARBA00022723"/>
    </source>
</evidence>
<dbReference type="InterPro" id="IPR036236">
    <property type="entry name" value="Znf_C2H2_sf"/>
</dbReference>
<feature type="domain" description="C2H2-type" evidence="6">
    <location>
        <begin position="127"/>
        <end position="154"/>
    </location>
</feature>
<name>A0AAN7V859_9COLE</name>
<evidence type="ECO:0000256" key="4">
    <source>
        <dbReference type="ARBA" id="ARBA00022833"/>
    </source>
</evidence>
<protein>
    <recommendedName>
        <fullName evidence="6">C2H2-type domain-containing protein</fullName>
    </recommendedName>
</protein>
<comment type="caution">
    <text evidence="7">The sequence shown here is derived from an EMBL/GenBank/DDBJ whole genome shotgun (WGS) entry which is preliminary data.</text>
</comment>
<dbReference type="PANTHER" id="PTHR24403">
    <property type="entry name" value="ZINC FINGER PROTEIN"/>
    <property type="match status" value="1"/>
</dbReference>
<evidence type="ECO:0000259" key="6">
    <source>
        <dbReference type="PROSITE" id="PS50157"/>
    </source>
</evidence>
<dbReference type="GO" id="GO:0005634">
    <property type="term" value="C:nucleus"/>
    <property type="evidence" value="ECO:0007669"/>
    <property type="project" value="TreeGrafter"/>
</dbReference>
<keyword evidence="2" id="KW-0677">Repeat</keyword>
<proteinExistence type="predicted"/>
<dbReference type="AlphaFoldDB" id="A0AAN7V859"/>
<dbReference type="InterPro" id="IPR050688">
    <property type="entry name" value="Zinc_finger/UBP_domain"/>
</dbReference>
<evidence type="ECO:0000313" key="8">
    <source>
        <dbReference type="Proteomes" id="UP001329430"/>
    </source>
</evidence>
<dbReference type="InterPro" id="IPR013087">
    <property type="entry name" value="Znf_C2H2_type"/>
</dbReference>
<organism evidence="7 8">
    <name type="scientific">Pyrocoelia pectoralis</name>
    <dbReference type="NCBI Taxonomy" id="417401"/>
    <lineage>
        <taxon>Eukaryota</taxon>
        <taxon>Metazoa</taxon>
        <taxon>Ecdysozoa</taxon>
        <taxon>Arthropoda</taxon>
        <taxon>Hexapoda</taxon>
        <taxon>Insecta</taxon>
        <taxon>Pterygota</taxon>
        <taxon>Neoptera</taxon>
        <taxon>Endopterygota</taxon>
        <taxon>Coleoptera</taxon>
        <taxon>Polyphaga</taxon>
        <taxon>Elateriformia</taxon>
        <taxon>Elateroidea</taxon>
        <taxon>Lampyridae</taxon>
        <taxon>Lampyrinae</taxon>
        <taxon>Pyrocoelia</taxon>
    </lineage>
</organism>
<dbReference type="Proteomes" id="UP001329430">
    <property type="component" value="Chromosome 6"/>
</dbReference>
<accession>A0AAN7V859</accession>
<evidence type="ECO:0000256" key="2">
    <source>
        <dbReference type="ARBA" id="ARBA00022737"/>
    </source>
</evidence>
<sequence>MCDISRFRCPKCSRSYKYKHILNRHIKYECGLPPQFACNMCSFKTKRRYDLTLHIKICYASSQEEYNTIKSGNDLTRYGCSKYWYLNLPMKIELREWQGWTLQEYSVPSQAKTRKPTPASKRIRGNFNCVTCGRTYVRKDSLQRHITYECGKDPQFQCPFCPQKCKRKGHQMRHIRRQHKDKIRLVEENNPDIKIDTVK</sequence>
<keyword evidence="3 5" id="KW-0863">Zinc-finger</keyword>
<dbReference type="PROSITE" id="PS00028">
    <property type="entry name" value="ZINC_FINGER_C2H2_1"/>
    <property type="match status" value="1"/>
</dbReference>
<dbReference type="Gene3D" id="3.30.160.60">
    <property type="entry name" value="Classic Zinc Finger"/>
    <property type="match status" value="2"/>
</dbReference>
<dbReference type="SMART" id="SM00355">
    <property type="entry name" value="ZnF_C2H2"/>
    <property type="match status" value="4"/>
</dbReference>
<dbReference type="GO" id="GO:0045944">
    <property type="term" value="P:positive regulation of transcription by RNA polymerase II"/>
    <property type="evidence" value="ECO:0007669"/>
    <property type="project" value="TreeGrafter"/>
</dbReference>
<dbReference type="PANTHER" id="PTHR24403:SF67">
    <property type="entry name" value="FI01116P-RELATED"/>
    <property type="match status" value="1"/>
</dbReference>
<keyword evidence="4" id="KW-0862">Zinc</keyword>
<evidence type="ECO:0000256" key="3">
    <source>
        <dbReference type="ARBA" id="ARBA00022771"/>
    </source>
</evidence>
<evidence type="ECO:0000313" key="7">
    <source>
        <dbReference type="EMBL" id="KAK5641998.1"/>
    </source>
</evidence>
<evidence type="ECO:0000256" key="5">
    <source>
        <dbReference type="PROSITE-ProRule" id="PRU00042"/>
    </source>
</evidence>
<gene>
    <name evidence="7" type="ORF">RI129_008165</name>
</gene>
<dbReference type="EMBL" id="JAVRBK010000006">
    <property type="protein sequence ID" value="KAK5641998.1"/>
    <property type="molecule type" value="Genomic_DNA"/>
</dbReference>
<dbReference type="PROSITE" id="PS50157">
    <property type="entry name" value="ZINC_FINGER_C2H2_2"/>
    <property type="match status" value="2"/>
</dbReference>
<dbReference type="Pfam" id="PF00096">
    <property type="entry name" value="zf-C2H2"/>
    <property type="match status" value="2"/>
</dbReference>
<reference evidence="7 8" key="1">
    <citation type="journal article" date="2024" name="Insects">
        <title>An Improved Chromosome-Level Genome Assembly of the Firefly Pyrocoelia pectoralis.</title>
        <authorList>
            <person name="Fu X."/>
            <person name="Meyer-Rochow V.B."/>
            <person name="Ballantyne L."/>
            <person name="Zhu X."/>
        </authorList>
    </citation>
    <scope>NUCLEOTIDE SEQUENCE [LARGE SCALE GENOMIC DNA]</scope>
    <source>
        <strain evidence="7">XCY_ONT2</strain>
    </source>
</reference>
<feature type="domain" description="C2H2-type" evidence="6">
    <location>
        <begin position="7"/>
        <end position="34"/>
    </location>
</feature>
<keyword evidence="1" id="KW-0479">Metal-binding</keyword>
<keyword evidence="8" id="KW-1185">Reference proteome</keyword>
<dbReference type="GO" id="GO:0008270">
    <property type="term" value="F:zinc ion binding"/>
    <property type="evidence" value="ECO:0007669"/>
    <property type="project" value="UniProtKB-KW"/>
</dbReference>